<evidence type="ECO:0000313" key="2">
    <source>
        <dbReference type="EMBL" id="WPB06177.1"/>
    </source>
</evidence>
<protein>
    <recommendedName>
        <fullName evidence="1">DUF7580 domain-containing protein</fullName>
    </recommendedName>
</protein>
<dbReference type="PANTHER" id="PTHR35186:SF4">
    <property type="entry name" value="PRION-INHIBITION AND PROPAGATION HELO DOMAIN-CONTAINING PROTEIN"/>
    <property type="match status" value="1"/>
</dbReference>
<reference evidence="2 3" key="1">
    <citation type="submission" date="2023-09" db="EMBL/GenBank/DDBJ databases">
        <title>Complete-Gapless Cercospora beticola genome.</title>
        <authorList>
            <person name="Wyatt N.A."/>
            <person name="Spanner R.E."/>
            <person name="Bolton M.D."/>
        </authorList>
    </citation>
    <scope>NUCLEOTIDE SEQUENCE [LARGE SCALE GENOMIC DNA]</scope>
    <source>
        <strain evidence="2">Cb09-40</strain>
    </source>
</reference>
<dbReference type="GeneID" id="90644688"/>
<name>A0ABZ0P2W0_CERBT</name>
<gene>
    <name evidence="2" type="ORF">RHO25_010834</name>
</gene>
<dbReference type="RefSeq" id="XP_065459403.1">
    <property type="nucleotide sequence ID" value="XM_065603331.1"/>
</dbReference>
<dbReference type="EMBL" id="CP134190">
    <property type="protein sequence ID" value="WPB06177.1"/>
    <property type="molecule type" value="Genomic_DNA"/>
</dbReference>
<sequence>MKINSRAKAAMPWKKFAGTCGKVMPSDPALPAGNPASLFAVASTHTYRLRGRDSEFYIISIIISDRRKLRLILSQRRTLAFALADGMLQLCHTPWHGAQWGKNESTLFEDSGAVNAVHPFVSADVSAPINGSKYFQKCHSIREDTLFALGLMLIELALEKGSEDFQIPDDIRHGVEPSVHMV</sequence>
<dbReference type="PANTHER" id="PTHR35186">
    <property type="entry name" value="ANK_REP_REGION DOMAIN-CONTAINING PROTEIN"/>
    <property type="match status" value="1"/>
</dbReference>
<dbReference type="Proteomes" id="UP001302367">
    <property type="component" value="Chromosome 7"/>
</dbReference>
<dbReference type="Pfam" id="PF24476">
    <property type="entry name" value="DUF7580"/>
    <property type="match status" value="1"/>
</dbReference>
<accession>A0ABZ0P2W0</accession>
<organism evidence="2 3">
    <name type="scientific">Cercospora beticola</name>
    <name type="common">Sugarbeet leaf spot fungus</name>
    <dbReference type="NCBI Taxonomy" id="122368"/>
    <lineage>
        <taxon>Eukaryota</taxon>
        <taxon>Fungi</taxon>
        <taxon>Dikarya</taxon>
        <taxon>Ascomycota</taxon>
        <taxon>Pezizomycotina</taxon>
        <taxon>Dothideomycetes</taxon>
        <taxon>Dothideomycetidae</taxon>
        <taxon>Mycosphaerellales</taxon>
        <taxon>Mycosphaerellaceae</taxon>
        <taxon>Cercospora</taxon>
    </lineage>
</organism>
<evidence type="ECO:0000313" key="3">
    <source>
        <dbReference type="Proteomes" id="UP001302367"/>
    </source>
</evidence>
<dbReference type="InterPro" id="IPR056002">
    <property type="entry name" value="DUF7580"/>
</dbReference>
<evidence type="ECO:0000259" key="1">
    <source>
        <dbReference type="Pfam" id="PF24476"/>
    </source>
</evidence>
<keyword evidence="3" id="KW-1185">Reference proteome</keyword>
<proteinExistence type="predicted"/>
<feature type="domain" description="DUF7580" evidence="1">
    <location>
        <begin position="66"/>
        <end position="163"/>
    </location>
</feature>